<accession>A0A382PG59</accession>
<name>A0A382PG59_9ZZZZ</name>
<dbReference type="CDD" id="cd00483">
    <property type="entry name" value="HPPK"/>
    <property type="match status" value="1"/>
</dbReference>
<keyword evidence="7" id="KW-0289">Folate biosynthesis</keyword>
<keyword evidence="3" id="KW-0808">Transferase</keyword>
<dbReference type="GO" id="GO:0003848">
    <property type="term" value="F:2-amino-4-hydroxy-6-hydroxymethyldihydropteridine diphosphokinase activity"/>
    <property type="evidence" value="ECO:0007669"/>
    <property type="project" value="UniProtKB-EC"/>
</dbReference>
<evidence type="ECO:0000256" key="2">
    <source>
        <dbReference type="ARBA" id="ARBA00013253"/>
    </source>
</evidence>
<evidence type="ECO:0000256" key="1">
    <source>
        <dbReference type="ARBA" id="ARBA00005051"/>
    </source>
</evidence>
<dbReference type="GO" id="GO:0016301">
    <property type="term" value="F:kinase activity"/>
    <property type="evidence" value="ECO:0007669"/>
    <property type="project" value="UniProtKB-KW"/>
</dbReference>
<dbReference type="GO" id="GO:0005524">
    <property type="term" value="F:ATP binding"/>
    <property type="evidence" value="ECO:0007669"/>
    <property type="project" value="UniProtKB-KW"/>
</dbReference>
<feature type="domain" description="7,8-dihydro-6-hydroxymethylpterin-pyrophosphokinase" evidence="8">
    <location>
        <begin position="6"/>
        <end position="135"/>
    </location>
</feature>
<keyword evidence="6" id="KW-0067">ATP-binding</keyword>
<organism evidence="9">
    <name type="scientific">marine metagenome</name>
    <dbReference type="NCBI Taxonomy" id="408172"/>
    <lineage>
        <taxon>unclassified sequences</taxon>
        <taxon>metagenomes</taxon>
        <taxon>ecological metagenomes</taxon>
    </lineage>
</organism>
<dbReference type="GO" id="GO:0046654">
    <property type="term" value="P:tetrahydrofolate biosynthetic process"/>
    <property type="evidence" value="ECO:0007669"/>
    <property type="project" value="UniProtKB-UniPathway"/>
</dbReference>
<comment type="pathway">
    <text evidence="1">Cofactor biosynthesis; tetrahydrofolate biosynthesis; 2-amino-4-hydroxy-6-hydroxymethyl-7,8-dihydropteridine diphosphate from 7,8-dihydroneopterin triphosphate: step 4/4.</text>
</comment>
<dbReference type="InterPro" id="IPR000550">
    <property type="entry name" value="Hppk"/>
</dbReference>
<protein>
    <recommendedName>
        <fullName evidence="2">2-amino-4-hydroxy-6-hydroxymethyldihydropteridine diphosphokinase</fullName>
        <ecNumber evidence="2">2.7.6.3</ecNumber>
    </recommendedName>
</protein>
<reference evidence="9" key="1">
    <citation type="submission" date="2018-05" db="EMBL/GenBank/DDBJ databases">
        <authorList>
            <person name="Lanie J.A."/>
            <person name="Ng W.-L."/>
            <person name="Kazmierczak K.M."/>
            <person name="Andrzejewski T.M."/>
            <person name="Davidsen T.M."/>
            <person name="Wayne K.J."/>
            <person name="Tettelin H."/>
            <person name="Glass J.I."/>
            <person name="Rusch D."/>
            <person name="Podicherti R."/>
            <person name="Tsui H.-C.T."/>
            <person name="Winkler M.E."/>
        </authorList>
    </citation>
    <scope>NUCLEOTIDE SEQUENCE</scope>
</reference>
<dbReference type="UniPathway" id="UPA00077">
    <property type="reaction ID" value="UER00155"/>
</dbReference>
<dbReference type="EMBL" id="UINC01106350">
    <property type="protein sequence ID" value="SVC70952.1"/>
    <property type="molecule type" value="Genomic_DNA"/>
</dbReference>
<evidence type="ECO:0000256" key="6">
    <source>
        <dbReference type="ARBA" id="ARBA00022840"/>
    </source>
</evidence>
<dbReference type="AlphaFoldDB" id="A0A382PG59"/>
<dbReference type="EC" id="2.7.6.3" evidence="2"/>
<evidence type="ECO:0000256" key="4">
    <source>
        <dbReference type="ARBA" id="ARBA00022741"/>
    </source>
</evidence>
<dbReference type="PANTHER" id="PTHR43071">
    <property type="entry name" value="2-AMINO-4-HYDROXY-6-HYDROXYMETHYLDIHYDROPTERIDINE PYROPHOSPHOKINASE"/>
    <property type="match status" value="1"/>
</dbReference>
<evidence type="ECO:0000256" key="7">
    <source>
        <dbReference type="ARBA" id="ARBA00022909"/>
    </source>
</evidence>
<dbReference type="Gene3D" id="3.30.70.560">
    <property type="entry name" value="7,8-Dihydro-6-hydroxymethylpterin-pyrophosphokinase HPPK"/>
    <property type="match status" value="1"/>
</dbReference>
<keyword evidence="4" id="KW-0547">Nucleotide-binding</keyword>
<dbReference type="GO" id="GO:0046656">
    <property type="term" value="P:folic acid biosynthetic process"/>
    <property type="evidence" value="ECO:0007669"/>
    <property type="project" value="UniProtKB-KW"/>
</dbReference>
<proteinExistence type="predicted"/>
<evidence type="ECO:0000256" key="5">
    <source>
        <dbReference type="ARBA" id="ARBA00022777"/>
    </source>
</evidence>
<evidence type="ECO:0000256" key="3">
    <source>
        <dbReference type="ARBA" id="ARBA00022679"/>
    </source>
</evidence>
<dbReference type="Pfam" id="PF01288">
    <property type="entry name" value="HPPK"/>
    <property type="match status" value="1"/>
</dbReference>
<dbReference type="PANTHER" id="PTHR43071:SF1">
    <property type="entry name" value="2-AMINO-4-HYDROXY-6-HYDROXYMETHYLDIHYDROPTERIDINE PYROPHOSPHOKINASE"/>
    <property type="match status" value="1"/>
</dbReference>
<dbReference type="NCBIfam" id="TIGR01498">
    <property type="entry name" value="folK"/>
    <property type="match status" value="1"/>
</dbReference>
<evidence type="ECO:0000313" key="9">
    <source>
        <dbReference type="EMBL" id="SVC70952.1"/>
    </source>
</evidence>
<dbReference type="SUPFAM" id="SSF55083">
    <property type="entry name" value="6-hydroxymethyl-7,8-dihydropterin pyrophosphokinase, HPPK"/>
    <property type="match status" value="1"/>
</dbReference>
<evidence type="ECO:0000259" key="8">
    <source>
        <dbReference type="Pfam" id="PF01288"/>
    </source>
</evidence>
<sequence length="168" mass="19002">MPELIYLGIGSNIGDRETNIFSAIAALDVRGEIVVLRTASIYETDPIYNLDQPKFLNTVVEIKTDLDPEVMLQVCQGVELMLGRPINHKKNEPRVIDIDILAYETKSIDLNHLKIPHPELIARKFVLVPWEEIAPNFMVQDFGRSVSELLNACPDNSNVKNYKLEKTA</sequence>
<dbReference type="InterPro" id="IPR035907">
    <property type="entry name" value="Hppk_sf"/>
</dbReference>
<keyword evidence="5" id="KW-0418">Kinase</keyword>
<gene>
    <name evidence="9" type="ORF">METZ01_LOCUS323806</name>
</gene>